<comment type="subcellular location">
    <subcellularLocation>
        <location evidence="1">Cell membrane</location>
        <topology evidence="1">Multi-pass membrane protein</topology>
    </subcellularLocation>
</comment>
<evidence type="ECO:0000256" key="6">
    <source>
        <dbReference type="ARBA" id="ARBA00023136"/>
    </source>
</evidence>
<organism evidence="9 10">
    <name type="scientific">Nocardia seriolae</name>
    <dbReference type="NCBI Taxonomy" id="37332"/>
    <lineage>
        <taxon>Bacteria</taxon>
        <taxon>Bacillati</taxon>
        <taxon>Actinomycetota</taxon>
        <taxon>Actinomycetes</taxon>
        <taxon>Mycobacteriales</taxon>
        <taxon>Nocardiaceae</taxon>
        <taxon>Nocardia</taxon>
    </lineage>
</organism>
<protein>
    <submittedName>
        <fullName evidence="9">MFS transporter</fullName>
    </submittedName>
</protein>
<reference evidence="8 11" key="3">
    <citation type="submission" date="2016-10" db="EMBL/GenBank/DDBJ databases">
        <title>Genome sequence of Nocardia seriolae strain EM150506, isolated from Anguila japonica.</title>
        <authorList>
            <person name="Han H.-J."/>
        </authorList>
    </citation>
    <scope>NUCLEOTIDE SEQUENCE [LARGE SCALE GENOMIC DNA]</scope>
    <source>
        <strain evidence="8 11">EM150506</strain>
    </source>
</reference>
<dbReference type="EMBL" id="CP017839">
    <property type="protein sequence ID" value="APA99071.1"/>
    <property type="molecule type" value="Genomic_DNA"/>
</dbReference>
<reference evidence="9 10" key="2">
    <citation type="journal article" date="2016" name="Genome Announc.">
        <title>Draft Genome Sequence of Erythromycin- and Oxytetracycline-Sensitive Nocardia seriolae Strain U-1 (NBRC 110359).</title>
        <authorList>
            <person name="Imajoh M."/>
            <person name="Sukeda M."/>
            <person name="Shimizu M."/>
            <person name="Yamane J."/>
            <person name="Ohnishi K."/>
            <person name="Oshima S."/>
        </authorList>
    </citation>
    <scope>NUCLEOTIDE SEQUENCE [LARGE SCALE GENOMIC DNA]</scope>
    <source>
        <strain evidence="9 10">U-1</strain>
    </source>
</reference>
<dbReference type="PANTHER" id="PTHR42718">
    <property type="entry name" value="MAJOR FACILITATOR SUPERFAMILY MULTIDRUG TRANSPORTER MFSC"/>
    <property type="match status" value="1"/>
</dbReference>
<keyword evidence="5 7" id="KW-1133">Transmembrane helix</keyword>
<feature type="transmembrane region" description="Helical" evidence="7">
    <location>
        <begin position="21"/>
        <end position="40"/>
    </location>
</feature>
<dbReference type="EMBL" id="BBYQ01000023">
    <property type="protein sequence ID" value="GAP27770.1"/>
    <property type="molecule type" value="Genomic_DNA"/>
</dbReference>
<keyword evidence="3" id="KW-1003">Cell membrane</keyword>
<name>A0A0B8NAV4_9NOCA</name>
<gene>
    <name evidence="8" type="ORF">NS506_05025</name>
    <name evidence="9" type="ORF">NSK11_contig00023-0019</name>
</gene>
<dbReference type="Proteomes" id="UP000037179">
    <property type="component" value="Unassembled WGS sequence"/>
</dbReference>
<evidence type="ECO:0000313" key="9">
    <source>
        <dbReference type="EMBL" id="GAP27770.1"/>
    </source>
</evidence>
<evidence type="ECO:0000313" key="11">
    <source>
        <dbReference type="Proteomes" id="UP000180166"/>
    </source>
</evidence>
<dbReference type="GeneID" id="93374598"/>
<keyword evidence="6 7" id="KW-0472">Membrane</keyword>
<keyword evidence="4 7" id="KW-0812">Transmembrane</keyword>
<evidence type="ECO:0000256" key="3">
    <source>
        <dbReference type="ARBA" id="ARBA00022475"/>
    </source>
</evidence>
<dbReference type="AlphaFoldDB" id="A0A0B8NAV4"/>
<keyword evidence="10" id="KW-1185">Reference proteome</keyword>
<evidence type="ECO:0000256" key="2">
    <source>
        <dbReference type="ARBA" id="ARBA00022448"/>
    </source>
</evidence>
<dbReference type="GO" id="GO:0005886">
    <property type="term" value="C:plasma membrane"/>
    <property type="evidence" value="ECO:0007669"/>
    <property type="project" value="UniProtKB-SubCell"/>
</dbReference>
<evidence type="ECO:0000256" key="1">
    <source>
        <dbReference type="ARBA" id="ARBA00004651"/>
    </source>
</evidence>
<sequence length="123" mass="13022">MTKGRWQSRGRAGGRRAGRKNVFRVGLAVFGVASLLGGILTTYADWRWVLLVNIPVVVAILVGVGVLEEGERERVGIDFPGAITLTLGVGSLIFAVNRVAEHGWTDRTVIALLVAGAVSLAVS</sequence>
<dbReference type="Proteomes" id="UP000180166">
    <property type="component" value="Chromosome"/>
</dbReference>
<evidence type="ECO:0000256" key="5">
    <source>
        <dbReference type="ARBA" id="ARBA00022989"/>
    </source>
</evidence>
<proteinExistence type="predicted"/>
<keyword evidence="2" id="KW-0813">Transport</keyword>
<dbReference type="PANTHER" id="PTHR42718:SF46">
    <property type="entry name" value="BLR6921 PROTEIN"/>
    <property type="match status" value="1"/>
</dbReference>
<feature type="transmembrane region" description="Helical" evidence="7">
    <location>
        <begin position="79"/>
        <end position="98"/>
    </location>
</feature>
<dbReference type="RefSeq" id="WP_143161335.1">
    <property type="nucleotide sequence ID" value="NZ_AP017900.1"/>
</dbReference>
<evidence type="ECO:0000313" key="8">
    <source>
        <dbReference type="EMBL" id="APA99071.1"/>
    </source>
</evidence>
<evidence type="ECO:0000313" key="10">
    <source>
        <dbReference type="Proteomes" id="UP000037179"/>
    </source>
</evidence>
<dbReference type="KEGG" id="nsr:NS506_05025"/>
<accession>A0A0B8NAV4</accession>
<feature type="transmembrane region" description="Helical" evidence="7">
    <location>
        <begin position="46"/>
        <end position="67"/>
    </location>
</feature>
<evidence type="ECO:0000256" key="7">
    <source>
        <dbReference type="SAM" id="Phobius"/>
    </source>
</evidence>
<reference evidence="10" key="1">
    <citation type="submission" date="2015-07" db="EMBL/GenBank/DDBJ databases">
        <title>Nocardia seriolae U-1 whole genome shotgun sequence.</title>
        <authorList>
            <person name="Imajoh M."/>
            <person name="Fukumoto Y."/>
            <person name="Sukeda M."/>
            <person name="Yamane J."/>
            <person name="Yamasaki K."/>
            <person name="Shimizu M."/>
            <person name="Ohnishi K."/>
            <person name="Oshima S."/>
        </authorList>
    </citation>
    <scope>NUCLEOTIDE SEQUENCE [LARGE SCALE GENOMIC DNA]</scope>
    <source>
        <strain evidence="10">U-1</strain>
    </source>
</reference>
<evidence type="ECO:0000256" key="4">
    <source>
        <dbReference type="ARBA" id="ARBA00022692"/>
    </source>
</evidence>